<dbReference type="EMBL" id="ADMC01000007">
    <property type="protein sequence ID" value="EHP50057.1"/>
    <property type="molecule type" value="Genomic_DNA"/>
</dbReference>
<accession>H1DEG0</accession>
<dbReference type="HOGENOM" id="CLU_100962_0_0_10"/>
<evidence type="ECO:0000313" key="2">
    <source>
        <dbReference type="Proteomes" id="UP000004892"/>
    </source>
</evidence>
<name>H1DEG0_9BACT</name>
<protein>
    <submittedName>
        <fullName evidence="1">Uncharacterized protein</fullName>
    </submittedName>
</protein>
<evidence type="ECO:0000313" key="1">
    <source>
        <dbReference type="EMBL" id="EHP50057.1"/>
    </source>
</evidence>
<organism evidence="1 2">
    <name type="scientific">Odoribacter laneus YIT 12061</name>
    <dbReference type="NCBI Taxonomy" id="742817"/>
    <lineage>
        <taxon>Bacteria</taxon>
        <taxon>Pseudomonadati</taxon>
        <taxon>Bacteroidota</taxon>
        <taxon>Bacteroidia</taxon>
        <taxon>Bacteroidales</taxon>
        <taxon>Odoribacteraceae</taxon>
        <taxon>Odoribacter</taxon>
    </lineage>
</organism>
<dbReference type="PATRIC" id="fig|742817.3.peg.687"/>
<comment type="caution">
    <text evidence="1">The sequence shown here is derived from an EMBL/GenBank/DDBJ whole genome shotgun (WGS) entry which is preliminary data.</text>
</comment>
<dbReference type="AlphaFoldDB" id="H1DEG0"/>
<sequence length="236" mass="26324">MGLLTLIYLLLLYACQTELLEYEGGDVQIRIEKGEEWLHDFPVVLGIKKKNPPQLAIWLEDTAGNYFSTVYVTHKIATQSWRIAGGNRRKEALPHWCYTRGVKYDDGLYLPTKRCPLADGISGATPQGDFEVKLRPKDLSKRFVVKIELNHSTDFNDFYPKSAREGETNYSGGKEGSGQPAIVYAAFVDLLSGEKVFEAFLVGHSSPDGSSGKIDKDLSGLTTALHIIKRITVNIR</sequence>
<reference evidence="1 2" key="1">
    <citation type="submission" date="2012-01" db="EMBL/GenBank/DDBJ databases">
        <title>The Genome Sequence of Odoribacter laneus YIT 12061.</title>
        <authorList>
            <consortium name="The Broad Institute Genome Sequencing Platform"/>
            <person name="Earl A."/>
            <person name="Ward D."/>
            <person name="Feldgarden M."/>
            <person name="Gevers D."/>
            <person name="Morotomi M."/>
            <person name="Young S.K."/>
            <person name="Zeng Q."/>
            <person name="Gargeya S."/>
            <person name="Fitzgerald M."/>
            <person name="Haas B."/>
            <person name="Abouelleil A."/>
            <person name="Alvarado L."/>
            <person name="Arachchi H.M."/>
            <person name="Berlin A."/>
            <person name="Chapman S.B."/>
            <person name="Gearin G."/>
            <person name="Goldberg J."/>
            <person name="Griggs A."/>
            <person name="Gujja S."/>
            <person name="Hansen M."/>
            <person name="Heiman D."/>
            <person name="Howarth C."/>
            <person name="Larimer J."/>
            <person name="Lui A."/>
            <person name="MacDonald P.J.P."/>
            <person name="McCowen C."/>
            <person name="Montmayeur A."/>
            <person name="Murphy C."/>
            <person name="Neiman D."/>
            <person name="Pearson M."/>
            <person name="Priest M."/>
            <person name="Roberts A."/>
            <person name="Saif S."/>
            <person name="Shea T."/>
            <person name="Sisk P."/>
            <person name="Stolte C."/>
            <person name="Sykes S."/>
            <person name="Wortman J."/>
            <person name="Nusbaum C."/>
            <person name="Birren B."/>
        </authorList>
    </citation>
    <scope>NUCLEOTIDE SEQUENCE [LARGE SCALE GENOMIC DNA]</scope>
    <source>
        <strain evidence="1 2">YIT 12061</strain>
    </source>
</reference>
<dbReference type="Proteomes" id="UP000004892">
    <property type="component" value="Unassembled WGS sequence"/>
</dbReference>
<keyword evidence="2" id="KW-1185">Reference proteome</keyword>
<dbReference type="STRING" id="742817.HMPREF9449_00646"/>
<proteinExistence type="predicted"/>
<dbReference type="eggNOG" id="ENOG502ZB8J">
    <property type="taxonomic scope" value="Bacteria"/>
</dbReference>
<gene>
    <name evidence="1" type="ORF">HMPREF9449_00646</name>
</gene>